<dbReference type="SUPFAM" id="SSF46785">
    <property type="entry name" value="Winged helix' DNA-binding domain"/>
    <property type="match status" value="1"/>
</dbReference>
<dbReference type="SMART" id="SM00088">
    <property type="entry name" value="PINT"/>
    <property type="match status" value="1"/>
</dbReference>
<dbReference type="SMART" id="SM00753">
    <property type="entry name" value="PAM"/>
    <property type="match status" value="1"/>
</dbReference>
<comment type="subcellular location">
    <subcellularLocation>
        <location evidence="2">Cytoplasm</location>
    </subcellularLocation>
    <subcellularLocation>
        <location evidence="1">Nucleus</location>
    </subcellularLocation>
</comment>
<evidence type="ECO:0000256" key="2">
    <source>
        <dbReference type="ARBA" id="ARBA00004496"/>
    </source>
</evidence>
<protein>
    <recommendedName>
        <fullName evidence="5">PCI domain-containing protein</fullName>
    </recommendedName>
</protein>
<keyword evidence="4" id="KW-0539">Nucleus</keyword>
<evidence type="ECO:0000313" key="6">
    <source>
        <dbReference type="EMBL" id="CAH0553815.1"/>
    </source>
</evidence>
<dbReference type="OrthoDB" id="194139at2759"/>
<feature type="domain" description="PCI" evidence="5">
    <location>
        <begin position="341"/>
        <end position="426"/>
    </location>
</feature>
<evidence type="ECO:0000256" key="4">
    <source>
        <dbReference type="ARBA" id="ARBA00023242"/>
    </source>
</evidence>
<dbReference type="Gene3D" id="1.25.40.570">
    <property type="match status" value="1"/>
</dbReference>
<dbReference type="InterPro" id="IPR050871">
    <property type="entry name" value="26S_Proteasome/COP9_Components"/>
</dbReference>
<organism evidence="6 7">
    <name type="scientific">Brassicogethes aeneus</name>
    <name type="common">Rape pollen beetle</name>
    <name type="synonym">Meligethes aeneus</name>
    <dbReference type="NCBI Taxonomy" id="1431903"/>
    <lineage>
        <taxon>Eukaryota</taxon>
        <taxon>Metazoa</taxon>
        <taxon>Ecdysozoa</taxon>
        <taxon>Arthropoda</taxon>
        <taxon>Hexapoda</taxon>
        <taxon>Insecta</taxon>
        <taxon>Pterygota</taxon>
        <taxon>Neoptera</taxon>
        <taxon>Endopterygota</taxon>
        <taxon>Coleoptera</taxon>
        <taxon>Polyphaga</taxon>
        <taxon>Cucujiformia</taxon>
        <taxon>Nitidulidae</taxon>
        <taxon>Meligethinae</taxon>
        <taxon>Brassicogethes</taxon>
    </lineage>
</organism>
<dbReference type="InterPro" id="IPR000717">
    <property type="entry name" value="PCI_dom"/>
</dbReference>
<gene>
    <name evidence="6" type="ORF">MELIAE_LOCUS5720</name>
</gene>
<sequence length="516" mass="60368">MSIYLYDDDDYGLEYSEDSTSEPDVDLENQYYLAKTIKEENLEHAALAFQKVLDLQGEAKGEWGFKSLKQLVKINYQLKNYKETIAKYKELLSYINNAVTKNHGEKSINSILDFTSTSKNIEMLQKFYETTLEALKKAQNDRLWFKTNTKLGKVFLERHEYSRLATIIRELKQSCKYSECDNDPHKGTQLLEIYALEIQMYTEQKNNKKLKELYEKSLRVRSAIPHPLIMSVIRECGGKMHLRSGDYEDAYTDFFEAFKNYDESGNPRRVTCLKYLILTSMLMKSSINPFDSQEAKPYKNDPEIRAMTDLIQAFQTNDMEVFEKIFRENRESFMADPFVREHIAELLKHVRTIVLLNLIRPYSKIKISFISKELGISEEDVEDLLVMAILDNHIHGRLDQVNKILVKGLETCNERYLAMESVANRLNDLSFTIMQERRSYALRNDYYSCMRFKPVHYAVWKENGTCIVAKPLINKALWEPIDRAHSQSGDSSRNNTRTRDCCYCYHVAGRRAMLKT</sequence>
<proteinExistence type="predicted"/>
<dbReference type="AlphaFoldDB" id="A0A9P0FF33"/>
<dbReference type="InterPro" id="IPR036390">
    <property type="entry name" value="WH_DNA-bd_sf"/>
</dbReference>
<evidence type="ECO:0000256" key="3">
    <source>
        <dbReference type="ARBA" id="ARBA00022490"/>
    </source>
</evidence>
<evidence type="ECO:0000313" key="7">
    <source>
        <dbReference type="Proteomes" id="UP001154078"/>
    </source>
</evidence>
<dbReference type="Proteomes" id="UP001154078">
    <property type="component" value="Chromosome 3"/>
</dbReference>
<dbReference type="FunFam" id="1.25.40.570:FF:000006">
    <property type="entry name" value="COP9 signalosome complex subunit 2"/>
    <property type="match status" value="1"/>
</dbReference>
<dbReference type="GO" id="GO:0005737">
    <property type="term" value="C:cytoplasm"/>
    <property type="evidence" value="ECO:0007669"/>
    <property type="project" value="UniProtKB-SubCell"/>
</dbReference>
<dbReference type="PANTHER" id="PTHR10678">
    <property type="entry name" value="26S PROTEASOME NON-ATPASE REGULATORY SUBUNIT 11/COP9 SIGNALOSOME COMPLEX SUBUNIT 2"/>
    <property type="match status" value="1"/>
</dbReference>
<dbReference type="GO" id="GO:0005634">
    <property type="term" value="C:nucleus"/>
    <property type="evidence" value="ECO:0007669"/>
    <property type="project" value="UniProtKB-SubCell"/>
</dbReference>
<name>A0A9P0FF33_BRAAE</name>
<keyword evidence="3" id="KW-0963">Cytoplasm</keyword>
<keyword evidence="7" id="KW-1185">Reference proteome</keyword>
<reference evidence="6" key="1">
    <citation type="submission" date="2021-12" db="EMBL/GenBank/DDBJ databases">
        <authorList>
            <person name="King R."/>
        </authorList>
    </citation>
    <scope>NUCLEOTIDE SEQUENCE</scope>
</reference>
<evidence type="ECO:0000259" key="5">
    <source>
        <dbReference type="SMART" id="SM00088"/>
    </source>
</evidence>
<evidence type="ECO:0000256" key="1">
    <source>
        <dbReference type="ARBA" id="ARBA00004123"/>
    </source>
</evidence>
<dbReference type="EMBL" id="OV121134">
    <property type="protein sequence ID" value="CAH0553815.1"/>
    <property type="molecule type" value="Genomic_DNA"/>
</dbReference>
<dbReference type="Pfam" id="PF01399">
    <property type="entry name" value="PCI"/>
    <property type="match status" value="1"/>
</dbReference>
<accession>A0A9P0FF33</accession>